<accession>A0A481Z6T8</accession>
<sequence>MVGFKCHIDTYYDFNSNTMTLLKGSSGAGKSTILQAVYWCLYGSLRGIYNNTGQSKKCSVTLKIERLTVYRQKRPELLRVTLDNGEDKNNIEDNVYEDTVAQQIIDLSFGKKELWKSCSYIEQKTRCLLLSGSASDRLELLNALSFDQDDPKQYISRIDAELKAVNKNFIELQSKFTAEVNLFSQQLESKPIKIKISRSDLANLNENIQKEEKEVQRLYKEVLDQERKTGSYNMILNSIKQNETKLNNLPNINPCNIKVIDILREEIEDLQKQTYAIKQYKDIKVERDLLIKRLDRISLQSSQISVKDVTVKDVKIDMNITDQIVWQTQQQENQYIKYSELAKSLNIEYNENVIKIEIQRIQSLIEHCRSMESKVNVYKQIKSLENKLSNYSETSQNKLKQYEQDYQKLSIEISEMKKGLELLLCPSCNASVRYINNKLIQGDRSPVDPKDITLEESNLNNIKILINKLREALSLDKQIQNLKSDLQNVDIKKYIDNPVDTNTLNCLLSSLSKIIMVEKPLYSSYILSKILENKKLTSQKEEIQNRLEKLILPDIEPKNTQEILDIKQTKLNKITSDYNSNIRIIAIQDQLSSNLENLYKDKIKLESEINRTIKSEYNDTKIKLELDRQKYKDGIYSIDMTDRQKVLEIERQKVVSLNNDLIGLQGLKQVSIETECKQLQETVDTINSSLSDILPLFFTEPITMILQLHKVLKTKKQIKPGLNISIKYKNTEYDNINQLSGGEGDRISLALLLALNNVSNSPIILLDECISSLDGALKESCVSVMKSFKGKTIVCVDHEGVEGFYDNTIQVNH</sequence>
<dbReference type="PANTHER" id="PTHR32114">
    <property type="entry name" value="ABC TRANSPORTER ABCH.3"/>
    <property type="match status" value="1"/>
</dbReference>
<reference evidence="2" key="1">
    <citation type="journal article" date="2019" name="MBio">
        <title>Virus Genomes from Deep Sea Sediments Expand the Ocean Megavirome and Support Independent Origins of Viral Gigantism.</title>
        <authorList>
            <person name="Backstrom D."/>
            <person name="Yutin N."/>
            <person name="Jorgensen S.L."/>
            <person name="Dharamshi J."/>
            <person name="Homa F."/>
            <person name="Zaremba-Niedwiedzka K."/>
            <person name="Spang A."/>
            <person name="Wolf Y.I."/>
            <person name="Koonin E.V."/>
            <person name="Ettema T.J."/>
        </authorList>
    </citation>
    <scope>NUCLEOTIDE SEQUENCE</scope>
</reference>
<dbReference type="EMBL" id="MK500546">
    <property type="protein sequence ID" value="QBK91558.1"/>
    <property type="molecule type" value="Genomic_DNA"/>
</dbReference>
<dbReference type="SUPFAM" id="SSF52540">
    <property type="entry name" value="P-loop containing nucleoside triphosphate hydrolases"/>
    <property type="match status" value="1"/>
</dbReference>
<gene>
    <name evidence="2" type="ORF">LCPAC302_01780</name>
</gene>
<dbReference type="PANTHER" id="PTHR32114:SF2">
    <property type="entry name" value="ABC TRANSPORTER ABCH.3"/>
    <property type="match status" value="1"/>
</dbReference>
<feature type="coiled-coil region" evidence="1">
    <location>
        <begin position="374"/>
        <end position="419"/>
    </location>
</feature>
<dbReference type="InterPro" id="IPR027417">
    <property type="entry name" value="P-loop_NTPase"/>
</dbReference>
<protein>
    <submittedName>
        <fullName evidence="2">Chromosome segregation ATPase</fullName>
    </submittedName>
</protein>
<proteinExistence type="predicted"/>
<feature type="coiled-coil region" evidence="1">
    <location>
        <begin position="194"/>
        <end position="228"/>
    </location>
</feature>
<dbReference type="Gene3D" id="3.40.50.300">
    <property type="entry name" value="P-loop containing nucleotide triphosphate hydrolases"/>
    <property type="match status" value="2"/>
</dbReference>
<organism evidence="2">
    <name type="scientific">Pithovirus LCPAC302</name>
    <dbReference type="NCBI Taxonomy" id="2506593"/>
    <lineage>
        <taxon>Viruses</taxon>
        <taxon>Pithoviruses</taxon>
    </lineage>
</organism>
<evidence type="ECO:0000313" key="2">
    <source>
        <dbReference type="EMBL" id="QBK91558.1"/>
    </source>
</evidence>
<evidence type="ECO:0000256" key="1">
    <source>
        <dbReference type="SAM" id="Coils"/>
    </source>
</evidence>
<name>A0A481Z6T8_9VIRU</name>
<keyword evidence="1" id="KW-0175">Coiled coil</keyword>